<dbReference type="Proteomes" id="UP000824161">
    <property type="component" value="Unassembled WGS sequence"/>
</dbReference>
<accession>A0A9D1KSR7</accession>
<protein>
    <submittedName>
        <fullName evidence="1">Helix-turn-helix transcriptional regulator</fullName>
    </submittedName>
</protein>
<reference evidence="1" key="2">
    <citation type="journal article" date="2021" name="PeerJ">
        <title>Extensive microbial diversity within the chicken gut microbiome revealed by metagenomics and culture.</title>
        <authorList>
            <person name="Gilroy R."/>
            <person name="Ravi A."/>
            <person name="Getino M."/>
            <person name="Pursley I."/>
            <person name="Horton D.L."/>
            <person name="Alikhan N.F."/>
            <person name="Baker D."/>
            <person name="Gharbi K."/>
            <person name="Hall N."/>
            <person name="Watson M."/>
            <person name="Adriaenssens E.M."/>
            <person name="Foster-Nyarko E."/>
            <person name="Jarju S."/>
            <person name="Secka A."/>
            <person name="Antonio M."/>
            <person name="Oren A."/>
            <person name="Chaudhuri R.R."/>
            <person name="La Ragione R."/>
            <person name="Hildebrand F."/>
            <person name="Pallen M.J."/>
        </authorList>
    </citation>
    <scope>NUCLEOTIDE SEQUENCE</scope>
    <source>
        <strain evidence="1">1383</strain>
    </source>
</reference>
<reference evidence="1" key="1">
    <citation type="submission" date="2020-10" db="EMBL/GenBank/DDBJ databases">
        <authorList>
            <person name="Gilroy R."/>
        </authorList>
    </citation>
    <scope>NUCLEOTIDE SEQUENCE</scope>
    <source>
        <strain evidence="1">1383</strain>
    </source>
</reference>
<evidence type="ECO:0000313" key="2">
    <source>
        <dbReference type="Proteomes" id="UP000824161"/>
    </source>
</evidence>
<name>A0A9D1KSR7_9FLAO</name>
<organism evidence="1 2">
    <name type="scientific">Candidatus Merdimorpha stercoravium</name>
    <dbReference type="NCBI Taxonomy" id="2840863"/>
    <lineage>
        <taxon>Bacteria</taxon>
        <taxon>Pseudomonadati</taxon>
        <taxon>Bacteroidota</taxon>
        <taxon>Flavobacteriia</taxon>
        <taxon>Flavobacteriales</taxon>
        <taxon>Candidatus Merdimorpha</taxon>
    </lineage>
</organism>
<proteinExistence type="predicted"/>
<comment type="caution">
    <text evidence="1">The sequence shown here is derived from an EMBL/GenBank/DDBJ whole genome shotgun (WGS) entry which is preliminary data.</text>
</comment>
<evidence type="ECO:0000313" key="1">
    <source>
        <dbReference type="EMBL" id="HIT97218.1"/>
    </source>
</evidence>
<dbReference type="AlphaFoldDB" id="A0A9D1KSR7"/>
<gene>
    <name evidence="1" type="ORF">IAC44_00095</name>
</gene>
<sequence>MLLIYRDMPLAGILEDHPFLMPVLDRFGIPLGLGDRTVEQVCTRQGIDTGFFLMVLNTFLNEGYFPQEQFAAFHAEQIVDYLSKTHAYYRRFQLPNIERHLTGFVASGRGENPALALVGDAFSKAKARLCERMERDEDEFFPYVLRLCRSVSQADLRPMSPVQESAADQEYGWEQLRDIKSVLVRHLRGTYDPNLCYAVLFAVSTFEKDMRLHERIRHRILIPMVHAMERGGKNTVRDDA</sequence>
<dbReference type="EMBL" id="DVLY01000003">
    <property type="protein sequence ID" value="HIT97218.1"/>
    <property type="molecule type" value="Genomic_DNA"/>
</dbReference>